<gene>
    <name evidence="1" type="ORF">IPOD504_LOCUS4453</name>
</gene>
<accession>A0ABN8HZU9</accession>
<feature type="non-terminal residue" evidence="1">
    <location>
        <position position="94"/>
    </location>
</feature>
<keyword evidence="2" id="KW-1185">Reference proteome</keyword>
<evidence type="ECO:0000313" key="1">
    <source>
        <dbReference type="EMBL" id="CAH2043802.1"/>
    </source>
</evidence>
<name>A0ABN8HZU9_9NEOP</name>
<protein>
    <submittedName>
        <fullName evidence="1">Uncharacterized protein</fullName>
    </submittedName>
</protein>
<evidence type="ECO:0000313" key="2">
    <source>
        <dbReference type="Proteomes" id="UP000837857"/>
    </source>
</evidence>
<dbReference type="EMBL" id="OW152827">
    <property type="protein sequence ID" value="CAH2043802.1"/>
    <property type="molecule type" value="Genomic_DNA"/>
</dbReference>
<dbReference type="Proteomes" id="UP000837857">
    <property type="component" value="Chromosome 15"/>
</dbReference>
<reference evidence="1" key="1">
    <citation type="submission" date="2022-03" db="EMBL/GenBank/DDBJ databases">
        <authorList>
            <person name="Martin H S."/>
        </authorList>
    </citation>
    <scope>NUCLEOTIDE SEQUENCE</scope>
</reference>
<sequence>MAYIEPDAHPCHYDAWRALDYCYLPGFASPPMHNDTPSPYQQPRLFPSSSRRLVSDLASHLYRFQCTRRKFSGATLVVPRTIALGQDESFAPHD</sequence>
<proteinExistence type="predicted"/>
<organism evidence="1 2">
    <name type="scientific">Iphiclides podalirius</name>
    <name type="common">scarce swallowtail</name>
    <dbReference type="NCBI Taxonomy" id="110791"/>
    <lineage>
        <taxon>Eukaryota</taxon>
        <taxon>Metazoa</taxon>
        <taxon>Ecdysozoa</taxon>
        <taxon>Arthropoda</taxon>
        <taxon>Hexapoda</taxon>
        <taxon>Insecta</taxon>
        <taxon>Pterygota</taxon>
        <taxon>Neoptera</taxon>
        <taxon>Endopterygota</taxon>
        <taxon>Lepidoptera</taxon>
        <taxon>Glossata</taxon>
        <taxon>Ditrysia</taxon>
        <taxon>Papilionoidea</taxon>
        <taxon>Papilionidae</taxon>
        <taxon>Papilioninae</taxon>
        <taxon>Iphiclides</taxon>
    </lineage>
</organism>